<dbReference type="EMBL" id="GL732600">
    <property type="protein sequence ID" value="EFX72396.1"/>
    <property type="molecule type" value="Genomic_DNA"/>
</dbReference>
<accession>E9H7B5</accession>
<evidence type="ECO:0000313" key="1">
    <source>
        <dbReference type="EMBL" id="EFX72396.1"/>
    </source>
</evidence>
<dbReference type="HOGENOM" id="CLU_655982_0_0_1"/>
<evidence type="ECO:0008006" key="3">
    <source>
        <dbReference type="Google" id="ProtNLM"/>
    </source>
</evidence>
<dbReference type="AlphaFoldDB" id="E9H7B5"/>
<dbReference type="PANTHER" id="PTHR20956:SF12">
    <property type="entry name" value="FLYWCH-TYPE DOMAIN-CONTAINING PROTEIN"/>
    <property type="match status" value="1"/>
</dbReference>
<reference evidence="1 2" key="1">
    <citation type="journal article" date="2011" name="Science">
        <title>The ecoresponsive genome of Daphnia pulex.</title>
        <authorList>
            <person name="Colbourne J.K."/>
            <person name="Pfrender M.E."/>
            <person name="Gilbert D."/>
            <person name="Thomas W.K."/>
            <person name="Tucker A."/>
            <person name="Oakley T.H."/>
            <person name="Tokishita S."/>
            <person name="Aerts A."/>
            <person name="Arnold G.J."/>
            <person name="Basu M.K."/>
            <person name="Bauer D.J."/>
            <person name="Caceres C.E."/>
            <person name="Carmel L."/>
            <person name="Casola C."/>
            <person name="Choi J.H."/>
            <person name="Detter J.C."/>
            <person name="Dong Q."/>
            <person name="Dusheyko S."/>
            <person name="Eads B.D."/>
            <person name="Frohlich T."/>
            <person name="Geiler-Samerotte K.A."/>
            <person name="Gerlach D."/>
            <person name="Hatcher P."/>
            <person name="Jogdeo S."/>
            <person name="Krijgsveld J."/>
            <person name="Kriventseva E.V."/>
            <person name="Kultz D."/>
            <person name="Laforsch C."/>
            <person name="Lindquist E."/>
            <person name="Lopez J."/>
            <person name="Manak J.R."/>
            <person name="Muller J."/>
            <person name="Pangilinan J."/>
            <person name="Patwardhan R.P."/>
            <person name="Pitluck S."/>
            <person name="Pritham E.J."/>
            <person name="Rechtsteiner A."/>
            <person name="Rho M."/>
            <person name="Rogozin I.B."/>
            <person name="Sakarya O."/>
            <person name="Salamov A."/>
            <person name="Schaack S."/>
            <person name="Shapiro H."/>
            <person name="Shiga Y."/>
            <person name="Skalitzky C."/>
            <person name="Smith Z."/>
            <person name="Souvorov A."/>
            <person name="Sung W."/>
            <person name="Tang Z."/>
            <person name="Tsuchiya D."/>
            <person name="Tu H."/>
            <person name="Vos H."/>
            <person name="Wang M."/>
            <person name="Wolf Y.I."/>
            <person name="Yamagata H."/>
            <person name="Yamada T."/>
            <person name="Ye Y."/>
            <person name="Shaw J.R."/>
            <person name="Andrews J."/>
            <person name="Crease T.J."/>
            <person name="Tang H."/>
            <person name="Lucas S.M."/>
            <person name="Robertson H.M."/>
            <person name="Bork P."/>
            <person name="Koonin E.V."/>
            <person name="Zdobnov E.M."/>
            <person name="Grigoriev I.V."/>
            <person name="Lynch M."/>
            <person name="Boore J.L."/>
        </authorList>
    </citation>
    <scope>NUCLEOTIDE SEQUENCE [LARGE SCALE GENOMIC DNA]</scope>
</reference>
<proteinExistence type="predicted"/>
<dbReference type="Proteomes" id="UP000000305">
    <property type="component" value="Unassembled WGS sequence"/>
</dbReference>
<gene>
    <name evidence="1" type="ORF">DAPPUDRAFT_110844</name>
</gene>
<name>E9H7B5_DAPPU</name>
<organism evidence="1 2">
    <name type="scientific">Daphnia pulex</name>
    <name type="common">Water flea</name>
    <dbReference type="NCBI Taxonomy" id="6669"/>
    <lineage>
        <taxon>Eukaryota</taxon>
        <taxon>Metazoa</taxon>
        <taxon>Ecdysozoa</taxon>
        <taxon>Arthropoda</taxon>
        <taxon>Crustacea</taxon>
        <taxon>Branchiopoda</taxon>
        <taxon>Diplostraca</taxon>
        <taxon>Cladocera</taxon>
        <taxon>Anomopoda</taxon>
        <taxon>Daphniidae</taxon>
        <taxon>Daphnia</taxon>
    </lineage>
</organism>
<evidence type="ECO:0000313" key="2">
    <source>
        <dbReference type="Proteomes" id="UP000000305"/>
    </source>
</evidence>
<dbReference type="PANTHER" id="PTHR20956">
    <property type="entry name" value="HEH2P"/>
    <property type="match status" value="1"/>
</dbReference>
<dbReference type="KEGG" id="dpx:DAPPUDRAFT_110844"/>
<protein>
    <recommendedName>
        <fullName evidence="3">FLYWCH-type domain-containing protein</fullName>
    </recommendedName>
</protein>
<dbReference type="InParanoid" id="E9H7B5"/>
<keyword evidence="2" id="KW-1185">Reference proteome</keyword>
<sequence length="419" mass="48336">MTWPKYWKIRKRSTKNAKVTVNRSRNAEFQAADLNINSLTYHKFAQQQIHYAFGTPGTLVGALSVVLEPILPLEHITVPVLSLLNQLNVDAQMSTIKDDDLKSSDDDEPVWHITEKAMKNERNALFDGVGHSYHEKRTNKRSVAWRCNKHTNPNFCRSRVSQCDANFTLRVPHTCSTNLDISRDASVLMKAKAQAISNALASARGVVEKKMIVEFAKDPSRNLPVKDNIIRAKQRKKQPKFPKNPTDLQFDWAVLISFTFQICHTPYHNMYAKHHITICEHEAQLKNWFLLRLYFLFGSWTHYLKIILTNFEIKLIGLLIQTVGAGPVVMARLQRQLKTVLDSKPLCSQATHCREIVNQTVLEQRIWPTNGVKRNNNLSSAIGRCGAHRRKLRTTFWHVFISRYDGERKCDKNKREIIR</sequence>